<dbReference type="Gene3D" id="1.10.287.450">
    <property type="entry name" value="Helix hairpin bin"/>
    <property type="match status" value="1"/>
</dbReference>
<comment type="subcellular location">
    <subcellularLocation>
        <location evidence="1">Nucleus</location>
    </subcellularLocation>
</comment>
<dbReference type="Gene3D" id="3.80.10.10">
    <property type="entry name" value="Ribonuclease Inhibitor"/>
    <property type="match status" value="1"/>
</dbReference>
<reference evidence="8 9" key="1">
    <citation type="submission" date="2015-09" db="EMBL/GenBank/DDBJ databases">
        <title>Atta colombica WGS genome.</title>
        <authorList>
            <person name="Nygaard S."/>
            <person name="Hu H."/>
            <person name="Boomsma J."/>
            <person name="Zhang G."/>
        </authorList>
    </citation>
    <scope>NUCLEOTIDE SEQUENCE [LARGE SCALE GENOMIC DNA]</scope>
    <source>
        <strain evidence="8">Treedump-2</strain>
        <tissue evidence="8">Whole body</tissue>
    </source>
</reference>
<dbReference type="PANTHER" id="PTHR46282">
    <property type="entry name" value="LEUCINE-RICH MELANOCYTE DIFFERENTIATION-ASSOCIATED PROTEIN"/>
    <property type="match status" value="1"/>
</dbReference>
<dbReference type="Gene3D" id="2.170.210.10">
    <property type="entry name" value="DNA double-strand break repair and VJ recombination XRCC4, N-terminal"/>
    <property type="match status" value="1"/>
</dbReference>
<dbReference type="PANTHER" id="PTHR46282:SF2">
    <property type="entry name" value="LEUCINE-RICH MELANOCYTE DIFFERENTIATION-ASSOCIATED PROTEIN"/>
    <property type="match status" value="1"/>
</dbReference>
<feature type="region of interest" description="Disordered" evidence="6">
    <location>
        <begin position="230"/>
        <end position="250"/>
    </location>
</feature>
<dbReference type="InterPro" id="IPR001611">
    <property type="entry name" value="Leu-rich_rpt"/>
</dbReference>
<dbReference type="InterPro" id="IPR038051">
    <property type="entry name" value="XRCC4-like_N_sf"/>
</dbReference>
<dbReference type="PROSITE" id="PS51450">
    <property type="entry name" value="LRR"/>
    <property type="match status" value="1"/>
</dbReference>
<dbReference type="GO" id="GO:0006303">
    <property type="term" value="P:double-strand break repair via nonhomologous end joining"/>
    <property type="evidence" value="ECO:0007669"/>
    <property type="project" value="UniProtKB-ARBA"/>
</dbReference>
<gene>
    <name evidence="8" type="ORF">ALC53_12122</name>
</gene>
<evidence type="ECO:0000256" key="1">
    <source>
        <dbReference type="ARBA" id="ARBA00004123"/>
    </source>
</evidence>
<dbReference type="GO" id="GO:0005634">
    <property type="term" value="C:nucleus"/>
    <property type="evidence" value="ECO:0007669"/>
    <property type="project" value="UniProtKB-SubCell"/>
</dbReference>
<accession>A0A195AZ23</accession>
<dbReference type="Proteomes" id="UP000078540">
    <property type="component" value="Unassembled WGS sequence"/>
</dbReference>
<keyword evidence="5" id="KW-0175">Coiled coil</keyword>
<dbReference type="STRING" id="520822.A0A195AZ23"/>
<evidence type="ECO:0000256" key="6">
    <source>
        <dbReference type="SAM" id="MobiDB-lite"/>
    </source>
</evidence>
<evidence type="ECO:0000256" key="4">
    <source>
        <dbReference type="ARBA" id="ARBA00023242"/>
    </source>
</evidence>
<dbReference type="CDD" id="cd22285">
    <property type="entry name" value="HD_XLF_N"/>
    <property type="match status" value="1"/>
</dbReference>
<evidence type="ECO:0000256" key="5">
    <source>
        <dbReference type="SAM" id="Coils"/>
    </source>
</evidence>
<evidence type="ECO:0000256" key="3">
    <source>
        <dbReference type="ARBA" id="ARBA00023204"/>
    </source>
</evidence>
<dbReference type="EMBL" id="KQ976698">
    <property type="protein sequence ID" value="KYM77493.1"/>
    <property type="molecule type" value="Genomic_DNA"/>
</dbReference>
<feature type="domain" description="XLF-like N-terminal" evidence="7">
    <location>
        <begin position="24"/>
        <end position="127"/>
    </location>
</feature>
<evidence type="ECO:0000313" key="8">
    <source>
        <dbReference type="EMBL" id="KYM77493.1"/>
    </source>
</evidence>
<evidence type="ECO:0000259" key="7">
    <source>
        <dbReference type="Pfam" id="PF09302"/>
    </source>
</evidence>
<name>A0A195AZ23_9HYME</name>
<evidence type="ECO:0000313" key="9">
    <source>
        <dbReference type="Proteomes" id="UP000078540"/>
    </source>
</evidence>
<proteinExistence type="predicted"/>
<dbReference type="InterPro" id="IPR032675">
    <property type="entry name" value="LRR_dom_sf"/>
</dbReference>
<feature type="coiled-coil region" evidence="5">
    <location>
        <begin position="154"/>
        <end position="181"/>
    </location>
</feature>
<dbReference type="FunFam" id="3.80.10.10:FF:000695">
    <property type="entry name" value="leucine-rich melanocyte differentiation-associated protein"/>
    <property type="match status" value="1"/>
</dbReference>
<dbReference type="Pfam" id="PF09302">
    <property type="entry name" value="XLF"/>
    <property type="match status" value="1"/>
</dbReference>
<dbReference type="Pfam" id="PF14580">
    <property type="entry name" value="LRR_9"/>
    <property type="match status" value="1"/>
</dbReference>
<dbReference type="InterPro" id="IPR015381">
    <property type="entry name" value="XLF-like_N"/>
</dbReference>
<sequence>LIVMIGNHDIEMISICNNGQNRIWKNLKINDKDYVICFIKENESRKIFLTDLIEIWVETLTDETMFHKCQTMNPLLNLEVFDWKQMILDMLNDIPQYVHANVLEVTTYRIELRKDKDFVKLKFSLDLLKGTPQQFWESVIVPLCSSSMELIRRYKILLNLIKQKDEEIAEYKAEGAELIRKYIATKPFNEELFHTDAAGSTDFVNIFQSVIRFYNEITLLKSYTKLEVSSNNASTNDPKIDGNVPLDSSKNDSIQKLRQDELNKQGPSKEEYKTNLSSKASLLEISSTSHTIRVIYIIHCAIILGAWHMFNMAGHSQQDFNRSALTLDSGRAWYTGQRAEKIPNGLIRVIDHDCLGLDLSYNELSTISGIKDFEQLQELILDNNKLDNLKTLPHMPTLTTLSLNNNKIFNIDKALDKIRECCPNVEYVSLLGNPGCPDQLTNPTSTDEDDYERYRLYAIHILPPSLRFLDSRRVTQQERSNANTRGRYSKTIKLIPELIRKYVPSSTQTNNEFDDIYFNIHYTPLPSSVRNPQDHKGVYGKCKYRYSGKNSEGNRFISNNDL</sequence>
<dbReference type="SUPFAM" id="SSF52058">
    <property type="entry name" value="L domain-like"/>
    <property type="match status" value="1"/>
</dbReference>
<keyword evidence="3" id="KW-0234">DNA repair</keyword>
<dbReference type="AlphaFoldDB" id="A0A195AZ23"/>
<keyword evidence="4" id="KW-0539">Nucleus</keyword>
<dbReference type="InterPro" id="IPR043313">
    <property type="entry name" value="LRMDA"/>
</dbReference>
<keyword evidence="9" id="KW-1185">Reference proteome</keyword>
<keyword evidence="2" id="KW-0227">DNA damage</keyword>
<organism evidence="8 9">
    <name type="scientific">Atta colombica</name>
    <dbReference type="NCBI Taxonomy" id="520822"/>
    <lineage>
        <taxon>Eukaryota</taxon>
        <taxon>Metazoa</taxon>
        <taxon>Ecdysozoa</taxon>
        <taxon>Arthropoda</taxon>
        <taxon>Hexapoda</taxon>
        <taxon>Insecta</taxon>
        <taxon>Pterygota</taxon>
        <taxon>Neoptera</taxon>
        <taxon>Endopterygota</taxon>
        <taxon>Hymenoptera</taxon>
        <taxon>Apocrita</taxon>
        <taxon>Aculeata</taxon>
        <taxon>Formicoidea</taxon>
        <taxon>Formicidae</taxon>
        <taxon>Myrmicinae</taxon>
        <taxon>Atta</taxon>
    </lineage>
</organism>
<feature type="non-terminal residue" evidence="8">
    <location>
        <position position="1"/>
    </location>
</feature>
<evidence type="ECO:0000256" key="2">
    <source>
        <dbReference type="ARBA" id="ARBA00022763"/>
    </source>
</evidence>
<protein>
    <submittedName>
        <fullName evidence="8">Leucine-rich repeat-containing protein C10orf11 like protein</fullName>
    </submittedName>
</protein>